<dbReference type="EMBL" id="CP086361">
    <property type="protein sequence ID" value="UNI22410.1"/>
    <property type="molecule type" value="Genomic_DNA"/>
</dbReference>
<dbReference type="InterPro" id="IPR009081">
    <property type="entry name" value="PP-bd_ACP"/>
</dbReference>
<evidence type="ECO:0000256" key="3">
    <source>
        <dbReference type="ARBA" id="ARBA00022598"/>
    </source>
</evidence>
<dbReference type="SMART" id="SM00823">
    <property type="entry name" value="PKS_PP"/>
    <property type="match status" value="4"/>
</dbReference>
<dbReference type="CDD" id="cd19545">
    <property type="entry name" value="FUM14_C_NRPS-like"/>
    <property type="match status" value="3"/>
</dbReference>
<evidence type="ECO:0000256" key="4">
    <source>
        <dbReference type="ARBA" id="ARBA00029454"/>
    </source>
</evidence>
<dbReference type="PROSITE" id="PS50075">
    <property type="entry name" value="CARRIER"/>
    <property type="match status" value="4"/>
</dbReference>
<dbReference type="InterPro" id="IPR001242">
    <property type="entry name" value="Condensation_dom"/>
</dbReference>
<keyword evidence="3" id="KW-0436">Ligase</keyword>
<evidence type="ECO:0000256" key="2">
    <source>
        <dbReference type="ARBA" id="ARBA00022553"/>
    </source>
</evidence>
<dbReference type="InterPro" id="IPR036736">
    <property type="entry name" value="ACP-like_sf"/>
</dbReference>
<feature type="domain" description="Carrier" evidence="5">
    <location>
        <begin position="2871"/>
        <end position="2947"/>
    </location>
</feature>
<dbReference type="OrthoDB" id="416786at2759"/>
<dbReference type="GO" id="GO:0043041">
    <property type="term" value="P:amino acid activation for nonribosomal peptide biosynthetic process"/>
    <property type="evidence" value="ECO:0007669"/>
    <property type="project" value="TreeGrafter"/>
</dbReference>
<dbReference type="SUPFAM" id="SSF47336">
    <property type="entry name" value="ACP-like"/>
    <property type="match status" value="4"/>
</dbReference>
<feature type="domain" description="Carrier" evidence="5">
    <location>
        <begin position="765"/>
        <end position="839"/>
    </location>
</feature>
<dbReference type="InterPro" id="IPR023213">
    <property type="entry name" value="CAT-like_dom_sf"/>
</dbReference>
<dbReference type="InterPro" id="IPR020845">
    <property type="entry name" value="AMP-binding_CS"/>
</dbReference>
<feature type="domain" description="Carrier" evidence="5">
    <location>
        <begin position="3939"/>
        <end position="4015"/>
    </location>
</feature>
<dbReference type="InterPro" id="IPR020806">
    <property type="entry name" value="PKS_PP-bd"/>
</dbReference>
<dbReference type="InterPro" id="IPR045851">
    <property type="entry name" value="AMP-bd_C_sf"/>
</dbReference>
<dbReference type="GO" id="GO:0044550">
    <property type="term" value="P:secondary metabolite biosynthetic process"/>
    <property type="evidence" value="ECO:0007669"/>
    <property type="project" value="TreeGrafter"/>
</dbReference>
<dbReference type="PROSITE" id="PS00455">
    <property type="entry name" value="AMP_BINDING"/>
    <property type="match status" value="1"/>
</dbReference>
<dbReference type="Gene3D" id="3.30.300.30">
    <property type="match status" value="4"/>
</dbReference>
<dbReference type="InterPro" id="IPR006162">
    <property type="entry name" value="Ppantetheine_attach_site"/>
</dbReference>
<dbReference type="Gene3D" id="3.40.50.980">
    <property type="match status" value="2"/>
</dbReference>
<dbReference type="PANTHER" id="PTHR45527">
    <property type="entry name" value="NONRIBOSOMAL PEPTIDE SYNTHETASE"/>
    <property type="match status" value="1"/>
</dbReference>
<comment type="similarity">
    <text evidence="4">Belongs to the NRP synthetase family.</text>
</comment>
<keyword evidence="7" id="KW-1185">Reference proteome</keyword>
<evidence type="ECO:0000313" key="6">
    <source>
        <dbReference type="EMBL" id="UNI22410.1"/>
    </source>
</evidence>
<evidence type="ECO:0000256" key="1">
    <source>
        <dbReference type="ARBA" id="ARBA00022450"/>
    </source>
</evidence>
<keyword evidence="2" id="KW-0597">Phosphoprotein</keyword>
<dbReference type="Gene3D" id="1.10.1200.10">
    <property type="entry name" value="ACP-like"/>
    <property type="match status" value="4"/>
</dbReference>
<dbReference type="Gene3D" id="3.30.559.10">
    <property type="entry name" value="Chloramphenicol acetyltransferase-like domain"/>
    <property type="match status" value="4"/>
</dbReference>
<dbReference type="FunFam" id="3.30.300.30:FF:000015">
    <property type="entry name" value="Nonribosomal peptide synthase SidD"/>
    <property type="match status" value="4"/>
</dbReference>
<evidence type="ECO:0000313" key="7">
    <source>
        <dbReference type="Proteomes" id="UP000829364"/>
    </source>
</evidence>
<feature type="domain" description="Carrier" evidence="5">
    <location>
        <begin position="1802"/>
        <end position="1878"/>
    </location>
</feature>
<dbReference type="NCBIfam" id="NF003417">
    <property type="entry name" value="PRK04813.1"/>
    <property type="match status" value="4"/>
</dbReference>
<dbReference type="Pfam" id="PF00501">
    <property type="entry name" value="AMP-binding"/>
    <property type="match status" value="4"/>
</dbReference>
<sequence>MAPIPASEHSHDRWHDTCQFPTLPNISRGQAKRQSVDILLEQQERDIALEFCSAHGLPFAQLLRAAWSLVLQAYTGSNRPAFRFLGESVACRAVAGSWCCVDLSRDRSPTELVKDAVTVARLDKEPQVSSTALTWNYAHDIAAEIGVYIQVHASSLDVKLALHYGTHILSEWQATVIADFFAYSLIQLTRVFSQRPGAMLSPRMTRQLKAWSGRRPTLVSHCIQDLVLSQCRDRRDTTAVCAWDGDLTYGELDRVSALVAADLRIRGVGPQSFVGVYFEKSKWALVALFSVLRAGGAFVLLDPSLPLPRLTDMCAQLRAVTIISAPHLIEQAEHLGPPVIALDQEHVECLRAAPMGTLSEAPDAPDNAAFAVFTSGSTGAPKGIVIHHSAFCSGQTEAIKVIGLNSASRVLQFSSYTFDVSIAEHLTPLLAGGCVCIPSEKDRVGNLAGAVQNLTANTMLLPPTVARLLRPSDVPSVTTLVLGGERITPSDVETWAGRVRLFNGYGPAECCVYSSIHEIAIGQDPNIIGSGTGALCWVVDPADHGKLAPLGAVGELLVEGPIVGRGYIGRDDMTRRSFVANPVWRSAFSEAPGGGGIKMYRTGDLVQYVEDGKLRFVGRRDKQVKIHGQRLELDEVEHHMRQALPAGALALADVVVPAAGSADKVLVGFTFNPETAHISCDDSPGTMTAFCPPSAESRQISQHVVHQLAAHLPRFMVPAAVVPLRILPMTPTGKTDRRALRDEAAKMTRKDLLKYIQAPHNATTTPSTHMEAVLCRLVQAVLQVEHAGVADDFFGLGGDSIRAMELARLGRDEGLVIPVDKVFKTPRLADLAASMFYSSIETDIPPLSLVGPQRSRDELLEMAAKACGVPAEQIEDIYPCTPLQEGLMAQSVIGVEPKYLARYVYRLPQAIDEKRLERAWHDVLKATPTLRTRIIPDLDTSLQVVVTTGIEWKHSQSLEESLTTAMQEMKTGEPLARLTLVKENKTKILIFSIHHALYDGWSLPRVLEQVEAAYHGVVPASKPFKYFVRHILDDQEDAPLEDFWKKQLDNYSGQMFPAPRHNYTPRQFQVATRSAALRTTQHINATLPTVIQLAWALTTAQYAGTDDVVFGITLAGRNVPVPGVQEILGPTLTTIPLRFKYDRSRTAREALQQMNAQNGRTIPFEHAGLQRIAALGNGAAVACRFQNHLVIQPHDDKPESMIFGNRSQRHSMEIADQYILSLEIHLGEHASDDALTIIATYDPEVITLWLMERIMNQFCHWMDRITSNPEKTLSELSTMSEQDFGILSIDAWDGSLTYGDLNTRATILCDILRHRDVRPGQYVMIIVERSLWTVVAMLAVMKAGAAFVLIDPATPTKRLQQIQQVVAAELAITSALQAKNAEALGLQTVLVEQRRDRRSGPSSSPAAVTPDEPVYAVFTSGSTGRPKGVIMGHRALATAAIVNSGKLLIDRNSRVLSFASFTFDASIAEILYPLVQGGCVCIPAETESRTNLEKAMNAFQVNWATLTPSLARVLSPTKLETLQILALGGEAVTMMDIDKWKDRVHLMNGYGPAECCIDTSIQPNTTLECGDSNIGWGAGAACWIVDPRDSSILTPPGAVGELVVEGPILANGYLKDEKATEASFIGYPGWLHRLRRGRQGRLYKTGDLVRYSFSGDGSLLFMGRKDNQVKLRGQRIELGEVEQHVRECLPAARQVVADLVTPEGEKSDTMLAVLIYLRDYESGTAEPVLGQAVATIGNQFEEVERRLRSRLPSYMVPSLFLPLTRVPLTMTGKVDRRLLRDAVSKLTRRELLAYGLSVSHRAPATAAEVAVQLAVCQALRLPAESVGMDNNFFHIGGDSIGAMKVVGRLNEASYSLSVADLFRFPRLSDLALSLGHPTQCISEEILPFQLTETESRDDLITFVAQACGVDLDSVEDIYPCTPMQEGLFALSMMHQDHYVARMEFSLPRNADLDLLLLAWTAVYDANPILRTRLVLGPVGDCTLQAVIAEKLEWSSRDDPLEIMPGKPLQRIKLVKYGDEHRLQLWLHHALYDGTSLPLIFHQAEAAYKGERLTVQPFNAFVAYLKTLDASESREFWRQEFRDLDVSMFPAQPRFPSSSLQRQSVTHRIQIMNTDTVDVTLSAIIQLICAIVLSHYTAADDVVYGLTLSGRNARMRGIEQCVGPTITTVPFRIRLLEMMPVEQAAMSIQRRVLDMTSHEQIGLQNIRSISAETAVACDFHTQLVIQPADQDVESDFYKEALETDDVYSRFASTPLLMIFSLSPDKHSVQLTANFDKSFLNEVEAHNLAHQLDHVAQQVMRSPKMAIKDIEVISPHDLERVGALNASTLTCADRLVHDLVLEQCRLHPEKKAISSWDGSLTYEQLRRDCGRLSQRLISHVIGPDTTIAICMEKSRWTVVATLAVLKAGAACAFLDPSHPPGRLEQMLKQMQAAVIVVSHATRGIVEALDTDTPIVILSAALLDTPPSSPPESPRKLAVTDAAFVMFTSGSTGIPKGITLEHDSVATALRDLAGPLNLTSDNRTLHFASYAFDASILEILTCLAFGGCLCIPSDEERLSDLNGFIARNDINWVFMIPSTSQVLTPNLVPSLKTLVFGGQTLRVADVERWVGSNCCLINVYSPAECTPVCVVGHADPRRYASGTLGTFATGAGWIVSPSDPSRLCAWGAIGELLIEGPIVGRGYINDPEKTAASFIPSPSWLCHFRGDKDSRLYRTGDLVQYMEDGCIRYVGRKDRQIKLRGQRIELEEVETNLKQFLPDNTAIVVELVHQPEAEPKLFAFVHLREAGIAISRADDKSLFGVPDDTFRKVCHEAKTRLSALLPRYMIPSSFVPLNYIPVTDSGKVHRRMISQLATSLPNDGSDSRLSSSAATAVKPVNDKERVMSELWAGLLNLPISDLSTEENFFGAGGDSISAMRLASAARERGYRLSVANVFTHPRLSDMADVMDRGADNSPEKLAPFELVHKEKRATLLEVAAGACRVETSQIEDIYPCTPLQEGIVYGSLRKEGAYRALFRYRMHEMFDVEKLKRAWKAVVKANPILRTRIIQDSALYQVVLDDDIPLSVTGIDNIEGLTLTVPRKRLQLGDPMVQLHVSSEDDGSTSGVLLLDIHHALYDGWSLDLVLDQIEQAFSGEQLLQRPFNHFVGYMSKQNNECTRRYWCEQLSGVSETSFPPLPTNDYTPVIDNLTDIRAKLHPIGDQTSATTLTLAWTLALSRFSESNEAVFGLIGSGRNANIHGIEHVSGPTITTVPFRFHPRRDQTVMSELNRVQMQLANMVPHEQLGLQNIRKLGGDAEVACRFQSLLLIQPANSGRAGCLLVPVEDETNAADFGTYALEITCQVSDAEAIITFHFDSNVLAGEEVRRLSSDFAHILQQIQDNLSKNIADLNLLAPSSRKEIEGWNSTVPKAVNRCVHHGIEVQYLGAPDRQAVCAWDGDLSYRELNDLSSSLASHLQTLGVGPEVFVPILIEKSKWVAVSILGVVKAGGAVALLDPALPWQRLRAICNALGAQVIVSSKVCKTLAGQLSSTVAVLGTDFGEAANTLALSNEVGPSNALYAIFTSGSTGEPKGIITEHAAFYTSGSAQQTQLYLDRETRTLQFASHMFDVSIADYLWTFLAGGCVCVPSSESLRDNLAGVINDFRVNRVDLTPSIARVLRPEDVPGLKTVLLGGEPMNQRDVETWAGKVRLVNGYGPSECSVCCALADATPESKPANIGQTLGAVSWVVDKDDDSVLMPVGAVGELLLEGPTLARGYLNNPTRTAEAFVDAPPWLGRIRPWSRVYKTGDLVRYNSDGTLTYVGRKDTQVKLRGQRVELGEIEHHICHTNIPVANAIVEVIQPMQRDVGELMVAFIHQERNDDEEAEPEDERPFLPPGTRHRETAQHLAAHLGQHLPVYMVPNVFIPLTHVPLSIAGKADRRLLRHLTAAMTWREMQQYRLGKALPRPPRTTKERTLQKIVADVLTVDPGDVGMDDNFFRLGGDSIDAIRLAHEAQEKGFTFRVTNIFSTPRLSELALFVPQGEALSGRVLKSSASASSKPLDLASKKVIFRLLQEHKSGCSAETDIVDILPVSQAAERYLFQAPEYWILNLNGTIDLNRLQAACSALVKRHDALRSIFVEQSRKMHNVVVDEIETLIQRHFTPLSVGSFVDRQRQQDNIDIPTLGTPITQFWYIESSEGGQALVVRLSHAQFDGYSLHILWRDLKLLYEGAAMLSDAPSYSTYLDIWSQAPTEEAFTFWQETLRDSNITRIDNASFGETPYSNSSFVTASRTVDLPNEAPSSITLATVVKVAWSLVLGNLTGKRDVVFAQTSSGRSHCSPSAKDVVGMCLNFIPVRVTLNLAATVADILASTQEQHHRSLDHELLDFKDIVRKATPWREDTSCQSVLVHQNIEPDLPFAFGEAEALVTCSYDWPHPPDEILVESRPLSDERMQMTLDTRSDILTQKNAELVLNILCDVVTSILGGTGSETVESLLASVSASP</sequence>
<proteinExistence type="inferred from homology"/>
<dbReference type="InterPro" id="IPR000873">
    <property type="entry name" value="AMP-dep_synth/lig_dom"/>
</dbReference>
<dbReference type="RefSeq" id="XP_047845891.1">
    <property type="nucleotide sequence ID" value="XM_047989887.1"/>
</dbReference>
<dbReference type="GO" id="GO:0005737">
    <property type="term" value="C:cytoplasm"/>
    <property type="evidence" value="ECO:0007669"/>
    <property type="project" value="TreeGrafter"/>
</dbReference>
<dbReference type="SUPFAM" id="SSF52777">
    <property type="entry name" value="CoA-dependent acyltransferases"/>
    <property type="match status" value="9"/>
</dbReference>
<accession>A0A9Q8QMM6</accession>
<dbReference type="GO" id="GO:0016874">
    <property type="term" value="F:ligase activity"/>
    <property type="evidence" value="ECO:0007669"/>
    <property type="project" value="UniProtKB-KW"/>
</dbReference>
<organism evidence="6 7">
    <name type="scientific">Purpureocillium takamizusanense</name>
    <dbReference type="NCBI Taxonomy" id="2060973"/>
    <lineage>
        <taxon>Eukaryota</taxon>
        <taxon>Fungi</taxon>
        <taxon>Dikarya</taxon>
        <taxon>Ascomycota</taxon>
        <taxon>Pezizomycotina</taxon>
        <taxon>Sordariomycetes</taxon>
        <taxon>Hypocreomycetidae</taxon>
        <taxon>Hypocreales</taxon>
        <taxon>Ophiocordycipitaceae</taxon>
        <taxon>Purpureocillium</taxon>
    </lineage>
</organism>
<name>A0A9Q8QMM6_9HYPO</name>
<dbReference type="Pfam" id="PF00550">
    <property type="entry name" value="PP-binding"/>
    <property type="match status" value="4"/>
</dbReference>
<dbReference type="NCBIfam" id="TIGR01733">
    <property type="entry name" value="AA-adenyl-dom"/>
    <property type="match status" value="4"/>
</dbReference>
<dbReference type="Gene3D" id="2.30.38.10">
    <property type="entry name" value="Luciferase, Domain 3"/>
    <property type="match status" value="1"/>
</dbReference>
<dbReference type="Gene3D" id="3.40.50.12780">
    <property type="entry name" value="N-terminal domain of ligase-like"/>
    <property type="match status" value="3"/>
</dbReference>
<dbReference type="GO" id="GO:0031177">
    <property type="term" value="F:phosphopantetheine binding"/>
    <property type="evidence" value="ECO:0007669"/>
    <property type="project" value="InterPro"/>
</dbReference>
<dbReference type="Proteomes" id="UP000829364">
    <property type="component" value="Chromosome 8"/>
</dbReference>
<dbReference type="Gene3D" id="3.30.559.30">
    <property type="entry name" value="Nonribosomal peptide synthetase, condensation domain"/>
    <property type="match status" value="4"/>
</dbReference>
<dbReference type="CDD" id="cd05918">
    <property type="entry name" value="A_NRPS_SidN3_like"/>
    <property type="match status" value="4"/>
</dbReference>
<dbReference type="FunFam" id="3.40.50.12780:FF:000014">
    <property type="entry name" value="Nonribosomal peptide synthetase 1"/>
    <property type="match status" value="2"/>
</dbReference>
<dbReference type="InterPro" id="IPR042099">
    <property type="entry name" value="ANL_N_sf"/>
</dbReference>
<protein>
    <submittedName>
        <fullName evidence="6">NRPS</fullName>
    </submittedName>
</protein>
<dbReference type="PROSITE" id="PS00012">
    <property type="entry name" value="PHOSPHOPANTETHEINE"/>
    <property type="match status" value="3"/>
</dbReference>
<dbReference type="Pfam" id="PF00668">
    <property type="entry name" value="Condensation"/>
    <property type="match status" value="4"/>
</dbReference>
<dbReference type="KEGG" id="ptkz:JDV02_008302"/>
<keyword evidence="1" id="KW-0596">Phosphopantetheine</keyword>
<dbReference type="PANTHER" id="PTHR45527:SF3">
    <property type="entry name" value="SIDEROPHORE SYNTHETASE (EUROFUNG)"/>
    <property type="match status" value="1"/>
</dbReference>
<reference evidence="6" key="1">
    <citation type="submission" date="2021-11" db="EMBL/GenBank/DDBJ databases">
        <title>Purpureocillium_takamizusanense_genome.</title>
        <authorList>
            <person name="Nguyen N.-H."/>
        </authorList>
    </citation>
    <scope>NUCLEOTIDE SEQUENCE</scope>
    <source>
        <strain evidence="6">PT3</strain>
    </source>
</reference>
<dbReference type="FunFam" id="3.30.559.30:FF:000003">
    <property type="entry name" value="Nonribosomal peptide synthase SidD"/>
    <property type="match status" value="3"/>
</dbReference>
<evidence type="ECO:0000259" key="5">
    <source>
        <dbReference type="PROSITE" id="PS50075"/>
    </source>
</evidence>
<gene>
    <name evidence="6" type="ORF">JDV02_008302</name>
</gene>
<dbReference type="InterPro" id="IPR010071">
    <property type="entry name" value="AA_adenyl_dom"/>
</dbReference>
<dbReference type="SUPFAM" id="SSF56801">
    <property type="entry name" value="Acetyl-CoA synthetase-like"/>
    <property type="match status" value="4"/>
</dbReference>
<dbReference type="GeneID" id="72070250"/>